<keyword evidence="5 12" id="KW-0418">Kinase</keyword>
<dbReference type="InterPro" id="IPR036097">
    <property type="entry name" value="HisK_dim/P_sf"/>
</dbReference>
<evidence type="ECO:0000256" key="3">
    <source>
        <dbReference type="ARBA" id="ARBA00022553"/>
    </source>
</evidence>
<dbReference type="InterPro" id="IPR005467">
    <property type="entry name" value="His_kinase_dom"/>
</dbReference>
<dbReference type="HOGENOM" id="CLU_000445_28_1_10"/>
<dbReference type="InterPro" id="IPR001789">
    <property type="entry name" value="Sig_transdc_resp-reg_receiver"/>
</dbReference>
<dbReference type="SUPFAM" id="SSF52172">
    <property type="entry name" value="CheY-like"/>
    <property type="match status" value="1"/>
</dbReference>
<keyword evidence="7" id="KW-0804">Transcription</keyword>
<dbReference type="InterPro" id="IPR003661">
    <property type="entry name" value="HisK_dim/P_dom"/>
</dbReference>
<evidence type="ECO:0000256" key="8">
    <source>
        <dbReference type="PROSITE-ProRule" id="PRU00169"/>
    </source>
</evidence>
<evidence type="ECO:0000259" key="11">
    <source>
        <dbReference type="PROSITE" id="PS50110"/>
    </source>
</evidence>
<dbReference type="Gene3D" id="2.60.40.10">
    <property type="entry name" value="Immunoglobulins"/>
    <property type="match status" value="1"/>
</dbReference>
<dbReference type="FunFam" id="3.30.565.10:FF:000006">
    <property type="entry name" value="Sensor histidine kinase WalK"/>
    <property type="match status" value="1"/>
</dbReference>
<evidence type="ECO:0000259" key="10">
    <source>
        <dbReference type="PROSITE" id="PS50109"/>
    </source>
</evidence>
<dbReference type="PANTHER" id="PTHR43547">
    <property type="entry name" value="TWO-COMPONENT HISTIDINE KINASE"/>
    <property type="match status" value="1"/>
</dbReference>
<dbReference type="STRING" id="471854.Dfer_0536"/>
<evidence type="ECO:0000256" key="1">
    <source>
        <dbReference type="ARBA" id="ARBA00000085"/>
    </source>
</evidence>
<evidence type="ECO:0000313" key="12">
    <source>
        <dbReference type="EMBL" id="ACT91801.1"/>
    </source>
</evidence>
<dbReference type="Pfam" id="PF12833">
    <property type="entry name" value="HTH_18"/>
    <property type="match status" value="1"/>
</dbReference>
<dbReference type="CDD" id="cd00146">
    <property type="entry name" value="PKD"/>
    <property type="match status" value="1"/>
</dbReference>
<reference evidence="12 13" key="1">
    <citation type="journal article" date="2009" name="Stand. Genomic Sci.">
        <title>Complete genome sequence of Dyadobacter fermentans type strain (NS114).</title>
        <authorList>
            <person name="Lang E."/>
            <person name="Lapidus A."/>
            <person name="Chertkov O."/>
            <person name="Brettin T."/>
            <person name="Detter J.C."/>
            <person name="Han C."/>
            <person name="Copeland A."/>
            <person name="Glavina Del Rio T."/>
            <person name="Nolan M."/>
            <person name="Chen F."/>
            <person name="Lucas S."/>
            <person name="Tice H."/>
            <person name="Cheng J.F."/>
            <person name="Land M."/>
            <person name="Hauser L."/>
            <person name="Chang Y.J."/>
            <person name="Jeffries C.D."/>
            <person name="Kopitz M."/>
            <person name="Bruce D."/>
            <person name="Goodwin L."/>
            <person name="Pitluck S."/>
            <person name="Ovchinnikova G."/>
            <person name="Pati A."/>
            <person name="Ivanova N."/>
            <person name="Mavrommatis K."/>
            <person name="Chen A."/>
            <person name="Palaniappan K."/>
            <person name="Chain P."/>
            <person name="Bristow J."/>
            <person name="Eisen J.A."/>
            <person name="Markowitz V."/>
            <person name="Hugenholtz P."/>
            <person name="Goker M."/>
            <person name="Rohde M."/>
            <person name="Kyrpides N.C."/>
            <person name="Klenk H.P."/>
        </authorList>
    </citation>
    <scope>NUCLEOTIDE SEQUENCE [LARGE SCALE GENOMIC DNA]</scope>
    <source>
        <strain evidence="13">ATCC 700827 / DSM 18053 / CIP 107007 / KCTC 52180 / NS114</strain>
    </source>
</reference>
<keyword evidence="3 8" id="KW-0597">Phosphoprotein</keyword>
<dbReference type="CDD" id="cd00075">
    <property type="entry name" value="HATPase"/>
    <property type="match status" value="1"/>
</dbReference>
<dbReference type="Pfam" id="PF02518">
    <property type="entry name" value="HATPase_c"/>
    <property type="match status" value="1"/>
</dbReference>
<evidence type="ECO:0000256" key="4">
    <source>
        <dbReference type="ARBA" id="ARBA00022679"/>
    </source>
</evidence>
<dbReference type="SMART" id="SM00448">
    <property type="entry name" value="REC"/>
    <property type="match status" value="1"/>
</dbReference>
<evidence type="ECO:0000256" key="7">
    <source>
        <dbReference type="ARBA" id="ARBA00023163"/>
    </source>
</evidence>
<gene>
    <name evidence="12" type="ordered locus">Dfer_0536</name>
</gene>
<dbReference type="PROSITE" id="PS50109">
    <property type="entry name" value="HIS_KIN"/>
    <property type="match status" value="1"/>
</dbReference>
<name>C6W067_DYAFD</name>
<organism evidence="12 13">
    <name type="scientific">Dyadobacter fermentans (strain ATCC 700827 / DSM 18053 / CIP 107007 / KCTC 52180 / NS114)</name>
    <dbReference type="NCBI Taxonomy" id="471854"/>
    <lineage>
        <taxon>Bacteria</taxon>
        <taxon>Pseudomonadati</taxon>
        <taxon>Bacteroidota</taxon>
        <taxon>Cytophagia</taxon>
        <taxon>Cytophagales</taxon>
        <taxon>Spirosomataceae</taxon>
        <taxon>Dyadobacter</taxon>
    </lineage>
</organism>
<dbReference type="Gene3D" id="1.10.10.60">
    <property type="entry name" value="Homeodomain-like"/>
    <property type="match status" value="1"/>
</dbReference>
<dbReference type="InterPro" id="IPR013783">
    <property type="entry name" value="Ig-like_fold"/>
</dbReference>
<dbReference type="EC" id="2.7.13.3" evidence="2"/>
<dbReference type="InterPro" id="IPR036890">
    <property type="entry name" value="HATPase_C_sf"/>
</dbReference>
<dbReference type="KEGG" id="dfe:Dfer_0536"/>
<dbReference type="CDD" id="cd00082">
    <property type="entry name" value="HisKA"/>
    <property type="match status" value="1"/>
</dbReference>
<dbReference type="eggNOG" id="COG2207">
    <property type="taxonomic scope" value="Bacteria"/>
</dbReference>
<sequence length="1324" mass="149522">MVLWACTFVLFAKAYGQVFKNFREVNGVPLSSTLGITQDKQGFMWFGTEAGLYRYDGKTFTAYQTGKEGNPKFIRDLSTDSKGNIWIASIRSGVYIYEPNTDTFINFDHDPANANSLSHNSVNCVITDQKKQTWAGTQNGLSRIINENGKFRITRHLQTEFFGQTLQVRSLAEDKAGNIWAATGDGLVKMRSDGSRPKLFRIPSSKPQIDLSQLLCVCVDESGIIWLGSNGTGLYQFNPVTEQFKLVETLKAPGGEHPRVSKMLPDGKGKYWMATNQGLVHFDPLTWQADWYVNRPGDSNSLGNTMLFSVYLDRQGGVWCGSFYAGVSYFHSDSPQFASWPFAVNDSRSRLFSNAWLGKGKAGQIWAVSDNLDQLLVFDTKGNNHLAFNLKLAKEADYYSFYLDQDNVFWSAGNSLLTSLDLRTGSYRHYPIIAEGESELVNARTFAIFTDSNGRFWIGGYYGLLLFNQKRGVFTRQAPTNISVRCIYEDSIHNIWIGCANEVYRINAKSSSVRVPTLEKISVGPETTNYFWRITEDPSGNIWAAGTNLLFQYNSKNNRFEPNADVPGGYIKDVVADKRGYLWLNATNKLLRYHPKNRTLQSYGYGDGLPQNGLLMQGAGTTDSRGNLYFVTNQGMFSFNPAAISISKDTSQLMLTALKLYNKEVATGDSTGLLPGPLWKTKEITFRHDQSIFTIEFALLDYVRSGQHKYAYKIEGIDRDWNYVENPSATYTNLPSGTYTFHVNAANGDGVWMKKSVELQITILPPWWKTWYAYLAYILLLAATVYAVTRFFWLRSSFRKENALNQVKLDFFTNVSHEIRTHLSLISAPMQKAFQHAYDGKTVEHYLGFAKNSSDRLLLLVNELLDFRKIQSGGVRLQVQEYDVVKIMKSVIAAFEHTAKEKDIETRFVCPDTPVLLWLDLAQMQKVFYNLLSNAYKFTPEGGKVSVRIVEVSNEVSIAVEDNGKGIPAEHLRKLFTYYYQADSEKPGYGIGLALSKSIVEQHRGYLTAESRLEGNNMPGCTTLTIRMLRENRHFSSEQIAPKNSDYVGRKLTEMAAKLPAVHSGVSVKKTNTILIVEDNDQLRVFIRELFESEFNTLEAENGLRGLQLANEHLPDIVLSDIMMPDMNGLQLCSHLKKNITTSHIPVVLLTARAQNQQIIEGLASGADDYLVKPFDPRILELKVRNLIRLRDDLKDRYRQSVLVDHQESRAIAQDKNQEFLIKLGSLVKEHISDRDFGVNELAMQIGMSVSALYRKLRSLTGLTINDFMKTIRFNEAKKLLDSGVYNVSEVSVMIGFDDSKYFSTEFKKIFGQTPTEAKKGSAL</sequence>
<keyword evidence="13" id="KW-1185">Reference proteome</keyword>
<dbReference type="CDD" id="cd17574">
    <property type="entry name" value="REC_OmpR"/>
    <property type="match status" value="1"/>
</dbReference>
<dbReference type="Gene3D" id="1.10.287.130">
    <property type="match status" value="1"/>
</dbReference>
<dbReference type="InterPro" id="IPR015943">
    <property type="entry name" value="WD40/YVTN_repeat-like_dom_sf"/>
</dbReference>
<dbReference type="Pfam" id="PF00072">
    <property type="entry name" value="Response_reg"/>
    <property type="match status" value="1"/>
</dbReference>
<dbReference type="InterPro" id="IPR011006">
    <property type="entry name" value="CheY-like_superfamily"/>
</dbReference>
<dbReference type="GO" id="GO:0000155">
    <property type="term" value="F:phosphorelay sensor kinase activity"/>
    <property type="evidence" value="ECO:0007669"/>
    <property type="project" value="InterPro"/>
</dbReference>
<protein>
    <recommendedName>
        <fullName evidence="2">histidine kinase</fullName>
        <ecNumber evidence="2">2.7.13.3</ecNumber>
    </recommendedName>
</protein>
<proteinExistence type="predicted"/>
<dbReference type="eggNOG" id="COG0745">
    <property type="taxonomic scope" value="Bacteria"/>
</dbReference>
<dbReference type="InterPro" id="IPR004358">
    <property type="entry name" value="Sig_transdc_His_kin-like_C"/>
</dbReference>
<dbReference type="InterPro" id="IPR018060">
    <property type="entry name" value="HTH_AraC"/>
</dbReference>
<dbReference type="Proteomes" id="UP000002011">
    <property type="component" value="Chromosome"/>
</dbReference>
<dbReference type="InterPro" id="IPR003594">
    <property type="entry name" value="HATPase_dom"/>
</dbReference>
<dbReference type="Pfam" id="PF07495">
    <property type="entry name" value="Y_Y_Y"/>
    <property type="match status" value="1"/>
</dbReference>
<dbReference type="EMBL" id="CP001619">
    <property type="protein sequence ID" value="ACT91801.1"/>
    <property type="molecule type" value="Genomic_DNA"/>
</dbReference>
<feature type="domain" description="HTH araC/xylS-type" evidence="9">
    <location>
        <begin position="1222"/>
        <end position="1321"/>
    </location>
</feature>
<dbReference type="InterPro" id="IPR011123">
    <property type="entry name" value="Y_Y_Y"/>
</dbReference>
<dbReference type="GO" id="GO:0003700">
    <property type="term" value="F:DNA-binding transcription factor activity"/>
    <property type="evidence" value="ECO:0007669"/>
    <property type="project" value="InterPro"/>
</dbReference>
<dbReference type="PROSITE" id="PS01124">
    <property type="entry name" value="HTH_ARAC_FAMILY_2"/>
    <property type="match status" value="1"/>
</dbReference>
<dbReference type="eggNOG" id="COG2205">
    <property type="taxonomic scope" value="Bacteria"/>
</dbReference>
<dbReference type="SMART" id="SM00387">
    <property type="entry name" value="HATPase_c"/>
    <property type="match status" value="1"/>
</dbReference>
<evidence type="ECO:0000313" key="13">
    <source>
        <dbReference type="Proteomes" id="UP000002011"/>
    </source>
</evidence>
<dbReference type="InterPro" id="IPR009057">
    <property type="entry name" value="Homeodomain-like_sf"/>
</dbReference>
<dbReference type="SUPFAM" id="SSF55874">
    <property type="entry name" value="ATPase domain of HSP90 chaperone/DNA topoisomerase II/histidine kinase"/>
    <property type="match status" value="1"/>
</dbReference>
<accession>C6W067</accession>
<evidence type="ECO:0000259" key="9">
    <source>
        <dbReference type="PROSITE" id="PS01124"/>
    </source>
</evidence>
<dbReference type="SMART" id="SM00342">
    <property type="entry name" value="HTH_ARAC"/>
    <property type="match status" value="1"/>
</dbReference>
<dbReference type="SUPFAM" id="SSF63829">
    <property type="entry name" value="Calcium-dependent phosphotriesterase"/>
    <property type="match status" value="2"/>
</dbReference>
<feature type="domain" description="Response regulatory" evidence="11">
    <location>
        <begin position="1073"/>
        <end position="1188"/>
    </location>
</feature>
<dbReference type="PANTHER" id="PTHR43547:SF2">
    <property type="entry name" value="HYBRID SIGNAL TRANSDUCTION HISTIDINE KINASE C"/>
    <property type="match status" value="1"/>
</dbReference>
<evidence type="ECO:0000256" key="5">
    <source>
        <dbReference type="ARBA" id="ARBA00022777"/>
    </source>
</evidence>
<dbReference type="Gene3D" id="3.30.565.10">
    <property type="entry name" value="Histidine kinase-like ATPase, C-terminal domain"/>
    <property type="match status" value="1"/>
</dbReference>
<dbReference type="SUPFAM" id="SSF47384">
    <property type="entry name" value="Homodimeric domain of signal transducing histidine kinase"/>
    <property type="match status" value="1"/>
</dbReference>
<keyword evidence="6" id="KW-0805">Transcription regulation</keyword>
<dbReference type="Gene3D" id="2.130.10.10">
    <property type="entry name" value="YVTN repeat-like/Quinoprotein amine dehydrogenase"/>
    <property type="match status" value="2"/>
</dbReference>
<dbReference type="OrthoDB" id="905544at2"/>
<dbReference type="GO" id="GO:0043565">
    <property type="term" value="F:sequence-specific DNA binding"/>
    <property type="evidence" value="ECO:0007669"/>
    <property type="project" value="InterPro"/>
</dbReference>
<dbReference type="FunFam" id="2.60.40.10:FF:000791">
    <property type="entry name" value="Two-component system sensor histidine kinase/response regulator"/>
    <property type="match status" value="1"/>
</dbReference>
<feature type="modified residue" description="4-aspartylphosphate" evidence="8">
    <location>
        <position position="1121"/>
    </location>
</feature>
<dbReference type="SMART" id="SM00388">
    <property type="entry name" value="HisKA"/>
    <property type="match status" value="1"/>
</dbReference>
<feature type="domain" description="Histidine kinase" evidence="10">
    <location>
        <begin position="814"/>
        <end position="1032"/>
    </location>
</feature>
<dbReference type="Pfam" id="PF00512">
    <property type="entry name" value="HisKA"/>
    <property type="match status" value="1"/>
</dbReference>
<comment type="catalytic activity">
    <reaction evidence="1">
        <text>ATP + protein L-histidine = ADP + protein N-phospho-L-histidine.</text>
        <dbReference type="EC" id="2.7.13.3"/>
    </reaction>
</comment>
<dbReference type="Gene3D" id="3.40.50.2300">
    <property type="match status" value="1"/>
</dbReference>
<evidence type="ECO:0000256" key="6">
    <source>
        <dbReference type="ARBA" id="ARBA00023015"/>
    </source>
</evidence>
<evidence type="ECO:0000256" key="2">
    <source>
        <dbReference type="ARBA" id="ARBA00012438"/>
    </source>
</evidence>
<dbReference type="eggNOG" id="COG3292">
    <property type="taxonomic scope" value="Bacteria"/>
</dbReference>
<dbReference type="PRINTS" id="PR00344">
    <property type="entry name" value="BCTRLSENSOR"/>
</dbReference>
<dbReference type="SUPFAM" id="SSF46689">
    <property type="entry name" value="Homeodomain-like"/>
    <property type="match status" value="1"/>
</dbReference>
<dbReference type="PROSITE" id="PS50110">
    <property type="entry name" value="RESPONSE_REGULATORY"/>
    <property type="match status" value="1"/>
</dbReference>
<keyword evidence="4" id="KW-0808">Transferase</keyword>